<keyword evidence="2" id="KW-1185">Reference proteome</keyword>
<sequence>MKTITSSASKIVVDKYRDRSFLSSQGIYLNKPEILFLPSKKLVNTRFLQQKAVQRISALSSNSQAELETVAETHKAYESKIVHVKFQLQKECLFGEQFFLVGDDPMLGSWDPTSAIPMEWSDGHIWTVEFDIPVGKSIQFKFILKESTGDIVWQPGQDRIFQTWEAKNTMTISEDWENAEYQKITEEDRTVNSEMLVADNVTQPEKAMVSNMDNMLGAGDSDMTLAKIPEKPTAIVAENIGCTKEDHVFDTSSRMLCEKKISPPDGESVADKNTGTEEDILGNNGRTAALKNLAAENTGYAKVDHVLDANNNMVGEKQFSPPDEESVAYKNKVTAKVLGNNGGASMIKNPTAENIDQCKEDQVLNASNNMLGEKQISKPEEVYVGNKNTITEEDVLGNNGSAATNKNLASAGVKANPITQEGDAVLVPGLSPSAISAEGEIQEKDQRSIPVDASVRINEAMNYSLPELDKKQQPESDQQEKKNIEVVNEEEQQDDNELKQMPHLPKQEQQPDGKPLESNVVKNDIQWGRRTLQTLLANLGLL</sequence>
<comment type="caution">
    <text evidence="1">The sequence shown here is derived from an EMBL/GenBank/DDBJ whole genome shotgun (WGS) entry which is preliminary data.</text>
</comment>
<gene>
    <name evidence="1" type="ORF">OWV82_021364</name>
</gene>
<accession>A0ACC1X2P7</accession>
<reference evidence="1 2" key="1">
    <citation type="journal article" date="2023" name="Science">
        <title>Complex scaffold remodeling in plant triterpene biosynthesis.</title>
        <authorList>
            <person name="De La Pena R."/>
            <person name="Hodgson H."/>
            <person name="Liu J.C."/>
            <person name="Stephenson M.J."/>
            <person name="Martin A.C."/>
            <person name="Owen C."/>
            <person name="Harkess A."/>
            <person name="Leebens-Mack J."/>
            <person name="Jimenez L.E."/>
            <person name="Osbourn A."/>
            <person name="Sattely E.S."/>
        </authorList>
    </citation>
    <scope>NUCLEOTIDE SEQUENCE [LARGE SCALE GENOMIC DNA]</scope>
    <source>
        <strain evidence="2">cv. JPN11</strain>
        <tissue evidence="1">Leaf</tissue>
    </source>
</reference>
<organism evidence="1 2">
    <name type="scientific">Melia azedarach</name>
    <name type="common">Chinaberry tree</name>
    <dbReference type="NCBI Taxonomy" id="155640"/>
    <lineage>
        <taxon>Eukaryota</taxon>
        <taxon>Viridiplantae</taxon>
        <taxon>Streptophyta</taxon>
        <taxon>Embryophyta</taxon>
        <taxon>Tracheophyta</taxon>
        <taxon>Spermatophyta</taxon>
        <taxon>Magnoliopsida</taxon>
        <taxon>eudicotyledons</taxon>
        <taxon>Gunneridae</taxon>
        <taxon>Pentapetalae</taxon>
        <taxon>rosids</taxon>
        <taxon>malvids</taxon>
        <taxon>Sapindales</taxon>
        <taxon>Meliaceae</taxon>
        <taxon>Melia</taxon>
    </lineage>
</organism>
<dbReference type="EMBL" id="CM051405">
    <property type="protein sequence ID" value="KAJ4704460.1"/>
    <property type="molecule type" value="Genomic_DNA"/>
</dbReference>
<evidence type="ECO:0000313" key="1">
    <source>
        <dbReference type="EMBL" id="KAJ4704460.1"/>
    </source>
</evidence>
<evidence type="ECO:0000313" key="2">
    <source>
        <dbReference type="Proteomes" id="UP001164539"/>
    </source>
</evidence>
<protein>
    <submittedName>
        <fullName evidence="1">Phosphoglucan, water dikinase, chloroplastic-like protein</fullName>
    </submittedName>
</protein>
<proteinExistence type="predicted"/>
<name>A0ACC1X2P7_MELAZ</name>
<dbReference type="Proteomes" id="UP001164539">
    <property type="component" value="Chromosome 12"/>
</dbReference>